<dbReference type="OrthoDB" id="9204516at2"/>
<sequence>MLKPKQFEKRLGQLRSWREYGFILALAERNYPNFALFAELTAPDHGARVRKLLDQGWEMLGSRDHDLDVFQLLTHLSHCAPDPDAHEVYGVQPALTMVELLEQAFLCRVNPDKPRAAAASAASFAVVMTFIEFSEGEGLDEDALVDLFEGHELMQAERGFQEFLLEMLGEARSTDEAWVEALKATAANDGVSNLGLGLDADPQ</sequence>
<proteinExistence type="predicted"/>
<dbReference type="Proteomes" id="UP000298049">
    <property type="component" value="Chromosome"/>
</dbReference>
<name>A0A4P7XH55_9ALTE</name>
<dbReference type="Gene3D" id="1.20.1590.10">
    <property type="entry name" value="YP_001051499.1 domain like"/>
    <property type="match status" value="1"/>
</dbReference>
<protein>
    <submittedName>
        <fullName evidence="1">DUF416 family protein</fullName>
    </submittedName>
</protein>
<dbReference type="EMBL" id="CP031093">
    <property type="protein sequence ID" value="QCF26358.1"/>
    <property type="molecule type" value="Genomic_DNA"/>
</dbReference>
<organism evidence="1 2">
    <name type="scientific">Hydrocarboniclastica marina</name>
    <dbReference type="NCBI Taxonomy" id="2259620"/>
    <lineage>
        <taxon>Bacteria</taxon>
        <taxon>Pseudomonadati</taxon>
        <taxon>Pseudomonadota</taxon>
        <taxon>Gammaproteobacteria</taxon>
        <taxon>Alteromonadales</taxon>
        <taxon>Alteromonadaceae</taxon>
        <taxon>Hydrocarboniclastica</taxon>
    </lineage>
</organism>
<dbReference type="AlphaFoldDB" id="A0A4P7XH55"/>
<dbReference type="InterPro" id="IPR023381">
    <property type="entry name" value="YP001051499.1-like_dom_sf"/>
</dbReference>
<keyword evidence="2" id="KW-1185">Reference proteome</keyword>
<dbReference type="KEGG" id="hmi:soil367_10660"/>
<gene>
    <name evidence="1" type="ORF">soil367_10660</name>
</gene>
<reference evidence="1 2" key="1">
    <citation type="submission" date="2018-07" db="EMBL/GenBank/DDBJ databases">
        <title>Marsedoiliclastica nanhaica gen. nov. sp. nov., a novel marine hydrocarbonoclastic bacterium isolated from an in-situ enriched hydrocarbon-degrading consortium in deep-sea sediment.</title>
        <authorList>
            <person name="Dong C."/>
            <person name="Ma T."/>
            <person name="Liu R."/>
            <person name="Shao Z."/>
        </authorList>
    </citation>
    <scope>NUCLEOTIDE SEQUENCE [LARGE SCALE GENOMIC DNA]</scope>
    <source>
        <strain evidence="2">soil36-7</strain>
    </source>
</reference>
<dbReference type="Pfam" id="PF04222">
    <property type="entry name" value="DUF416"/>
    <property type="match status" value="1"/>
</dbReference>
<accession>A0A4P7XH55</accession>
<evidence type="ECO:0000313" key="1">
    <source>
        <dbReference type="EMBL" id="QCF26358.1"/>
    </source>
</evidence>
<evidence type="ECO:0000313" key="2">
    <source>
        <dbReference type="Proteomes" id="UP000298049"/>
    </source>
</evidence>
<dbReference type="InterPro" id="IPR007338">
    <property type="entry name" value="DUF416"/>
</dbReference>